<dbReference type="RefSeq" id="WP_015363968.1">
    <property type="nucleotide sequence ID" value="NZ_QKZR01000005.1"/>
</dbReference>
<organism evidence="2 3">
    <name type="scientific">Nonlabens dokdonensis</name>
    <dbReference type="NCBI Taxonomy" id="328515"/>
    <lineage>
        <taxon>Bacteria</taxon>
        <taxon>Pseudomonadati</taxon>
        <taxon>Bacteroidota</taxon>
        <taxon>Flavobacteriia</taxon>
        <taxon>Flavobacteriales</taxon>
        <taxon>Flavobacteriaceae</taxon>
        <taxon>Nonlabens</taxon>
    </lineage>
</organism>
<evidence type="ECO:0000256" key="1">
    <source>
        <dbReference type="SAM" id="SignalP"/>
    </source>
</evidence>
<reference evidence="2 3" key="1">
    <citation type="submission" date="2018-06" db="EMBL/GenBank/DDBJ databases">
        <title>Genomic Encyclopedia of Archaeal and Bacterial Type Strains, Phase II (KMG-II): from individual species to whole genera.</title>
        <authorList>
            <person name="Goeker M."/>
        </authorList>
    </citation>
    <scope>NUCLEOTIDE SEQUENCE [LARGE SCALE GENOMIC DNA]</scope>
    <source>
        <strain evidence="2 3">DSM 17205</strain>
    </source>
</reference>
<sequence length="460" mass="48165">MKFFYCILFSFASLLSYSQVGIGTAAPTADLEIISNTGLASGEFNGIIIPKVPVLPTGAALPSVAQTGLILYLDSNDAAEGFYYFNGTSYQNVNATSAFYTDGTTDNATSTTSDIVRTGRTSFGTESVAAAVVTVENPGAVASEERTILSVTNRHTSVAAAASTPDTKTLDLTNTSTTGRDKIGIANEVSVSGLGAHIGIDNVVAVNNNSNFTNYGIRNVIGSSTTSGQDINGISTRAGNAGATGTVYGIRSIALNDGSNNSFSGYFQGDSFAIRNAGDTDGYTMPVDSGTAGQVLTTDGTGAATWSGLSDFSRADVSGTTYTLNNPAQGDTNDDWEDVVFSNETVTSANYDNSNGVYTAPADGVYNINAMVTSDFTTGDTFRFGINVVVDYDGGDDSYVFYKQIEYSHSGTGTVSREVNANISLLENANIKIQFLMPDSYANFTVDEFGPKTNLTITKL</sequence>
<evidence type="ECO:0008006" key="4">
    <source>
        <dbReference type="Google" id="ProtNLM"/>
    </source>
</evidence>
<keyword evidence="3" id="KW-1185">Reference proteome</keyword>
<evidence type="ECO:0000313" key="3">
    <source>
        <dbReference type="Proteomes" id="UP000248584"/>
    </source>
</evidence>
<feature type="chain" id="PRO_5047426925" description="C1q domain-containing protein" evidence="1">
    <location>
        <begin position="26"/>
        <end position="460"/>
    </location>
</feature>
<gene>
    <name evidence="2" type="ORF">LX97_02798</name>
</gene>
<feature type="signal peptide" evidence="1">
    <location>
        <begin position="1"/>
        <end position="25"/>
    </location>
</feature>
<protein>
    <recommendedName>
        <fullName evidence="4">C1q domain-containing protein</fullName>
    </recommendedName>
</protein>
<keyword evidence="1" id="KW-0732">Signal</keyword>
<evidence type="ECO:0000313" key="2">
    <source>
        <dbReference type="EMBL" id="PZX38217.1"/>
    </source>
</evidence>
<dbReference type="InterPro" id="IPR008983">
    <property type="entry name" value="Tumour_necrosis_fac-like_dom"/>
</dbReference>
<dbReference type="EMBL" id="QKZR01000005">
    <property type="protein sequence ID" value="PZX38217.1"/>
    <property type="molecule type" value="Genomic_DNA"/>
</dbReference>
<proteinExistence type="predicted"/>
<dbReference type="Gene3D" id="2.60.120.40">
    <property type="match status" value="1"/>
</dbReference>
<name>A0ABX5PVJ3_9FLAO</name>
<accession>A0ABX5PVJ3</accession>
<comment type="caution">
    <text evidence="2">The sequence shown here is derived from an EMBL/GenBank/DDBJ whole genome shotgun (WGS) entry which is preliminary data.</text>
</comment>
<dbReference type="Proteomes" id="UP000248584">
    <property type="component" value="Unassembled WGS sequence"/>
</dbReference>